<dbReference type="InterPro" id="IPR011162">
    <property type="entry name" value="MHC_I/II-like_Ag-recog"/>
</dbReference>
<feature type="domain" description="MHC class I-like antigen recognition-like" evidence="4">
    <location>
        <begin position="25"/>
        <end position="112"/>
    </location>
</feature>
<feature type="signal peptide" evidence="3">
    <location>
        <begin position="1"/>
        <end position="20"/>
    </location>
</feature>
<proteinExistence type="predicted"/>
<dbReference type="InterPro" id="IPR011161">
    <property type="entry name" value="MHC_I-like_Ag-recog"/>
</dbReference>
<evidence type="ECO:0000256" key="1">
    <source>
        <dbReference type="ARBA" id="ARBA00022729"/>
    </source>
</evidence>
<dbReference type="GO" id="GO:0002476">
    <property type="term" value="P:antigen processing and presentation of endogenous peptide antigen via MHC class Ib"/>
    <property type="evidence" value="ECO:0007669"/>
    <property type="project" value="TreeGrafter"/>
</dbReference>
<dbReference type="OrthoDB" id="9524876at2759"/>
<dbReference type="KEGG" id="csyr:103259882"/>
<keyword evidence="2" id="KW-0325">Glycoprotein</keyword>
<dbReference type="GO" id="GO:0001916">
    <property type="term" value="P:positive regulation of T cell mediated cytotoxicity"/>
    <property type="evidence" value="ECO:0007669"/>
    <property type="project" value="TreeGrafter"/>
</dbReference>
<dbReference type="CTD" id="563"/>
<dbReference type="PANTHER" id="PTHR16675:SF289">
    <property type="entry name" value="ZINC-ALPHA-2-GLYCOPROTEIN"/>
    <property type="match status" value="1"/>
</dbReference>
<evidence type="ECO:0000256" key="2">
    <source>
        <dbReference type="ARBA" id="ARBA00023180"/>
    </source>
</evidence>
<dbReference type="AlphaFoldDB" id="A0A1U7TH53"/>
<accession>A0A1U7TH53</accession>
<keyword evidence="1 3" id="KW-0732">Signal</keyword>
<evidence type="ECO:0000313" key="5">
    <source>
        <dbReference type="Proteomes" id="UP000189704"/>
    </source>
</evidence>
<dbReference type="PANTHER" id="PTHR16675">
    <property type="entry name" value="MHC CLASS I-RELATED"/>
    <property type="match status" value="1"/>
</dbReference>
<dbReference type="Gene3D" id="3.30.500.10">
    <property type="entry name" value="MHC class I-like antigen recognition-like"/>
    <property type="match status" value="1"/>
</dbReference>
<gene>
    <name evidence="6" type="primary">AZGP1</name>
</gene>
<evidence type="ECO:0000259" key="4">
    <source>
        <dbReference type="Pfam" id="PF00129"/>
    </source>
</evidence>
<dbReference type="GO" id="GO:0006955">
    <property type="term" value="P:immune response"/>
    <property type="evidence" value="ECO:0007669"/>
    <property type="project" value="TreeGrafter"/>
</dbReference>
<name>A0A1U7TH53_CARSF</name>
<keyword evidence="5" id="KW-1185">Reference proteome</keyword>
<dbReference type="Pfam" id="PF00129">
    <property type="entry name" value="MHC_I"/>
    <property type="match status" value="1"/>
</dbReference>
<dbReference type="Proteomes" id="UP000189704">
    <property type="component" value="Unplaced"/>
</dbReference>
<dbReference type="GO" id="GO:0009897">
    <property type="term" value="C:external side of plasma membrane"/>
    <property type="evidence" value="ECO:0007669"/>
    <property type="project" value="TreeGrafter"/>
</dbReference>
<reference evidence="6" key="1">
    <citation type="submission" date="2025-08" db="UniProtKB">
        <authorList>
            <consortium name="RefSeq"/>
        </authorList>
    </citation>
    <scope>IDENTIFICATION</scope>
</reference>
<dbReference type="GO" id="GO:0002486">
    <property type="term" value="P:antigen processing and presentation of endogenous peptide antigen via MHC class I via ER pathway, TAP-independent"/>
    <property type="evidence" value="ECO:0007669"/>
    <property type="project" value="TreeGrafter"/>
</dbReference>
<dbReference type="InterPro" id="IPR037055">
    <property type="entry name" value="MHC_I-like_Ag-recog_sf"/>
</dbReference>
<feature type="chain" id="PRO_5010543192" evidence="3">
    <location>
        <begin position="21"/>
        <end position="113"/>
    </location>
</feature>
<dbReference type="InterPro" id="IPR050208">
    <property type="entry name" value="MHC_class-I_related"/>
</dbReference>
<sequence>MVRRTLVLLSLLLLLGPAVPQETQGHYTLTYLYTGISRPNEGLFKLQGTVFLNDQAFFRYDSEVGKAEPLGPWRHVEGMKDWGKETQLQKVRQNIFLETLQDIMSYYNHSNGQ</sequence>
<evidence type="ECO:0000313" key="6">
    <source>
        <dbReference type="RefSeq" id="XP_008055733.1"/>
    </source>
</evidence>
<dbReference type="GeneID" id="103259882"/>
<dbReference type="RefSeq" id="XP_008055733.1">
    <property type="nucleotide sequence ID" value="XM_008057542.1"/>
</dbReference>
<dbReference type="SUPFAM" id="SSF54452">
    <property type="entry name" value="MHC antigen-recognition domain"/>
    <property type="match status" value="1"/>
</dbReference>
<evidence type="ECO:0000256" key="3">
    <source>
        <dbReference type="SAM" id="SignalP"/>
    </source>
</evidence>
<organism evidence="5 6">
    <name type="scientific">Carlito syrichta</name>
    <name type="common">Philippine tarsier</name>
    <name type="synonym">Tarsius syrichta</name>
    <dbReference type="NCBI Taxonomy" id="1868482"/>
    <lineage>
        <taxon>Eukaryota</taxon>
        <taxon>Metazoa</taxon>
        <taxon>Chordata</taxon>
        <taxon>Craniata</taxon>
        <taxon>Vertebrata</taxon>
        <taxon>Euteleostomi</taxon>
        <taxon>Mammalia</taxon>
        <taxon>Eutheria</taxon>
        <taxon>Euarchontoglires</taxon>
        <taxon>Primates</taxon>
        <taxon>Haplorrhini</taxon>
        <taxon>Tarsiiformes</taxon>
        <taxon>Tarsiidae</taxon>
        <taxon>Carlito</taxon>
    </lineage>
</organism>
<protein>
    <submittedName>
        <fullName evidence="6">Zinc-alpha-2-glycoprotein</fullName>
    </submittedName>
</protein>
<dbReference type="GO" id="GO:0005615">
    <property type="term" value="C:extracellular space"/>
    <property type="evidence" value="ECO:0007669"/>
    <property type="project" value="TreeGrafter"/>
</dbReference>